<dbReference type="InterPro" id="IPR001404">
    <property type="entry name" value="Hsp90_fam"/>
</dbReference>
<comment type="caution">
    <text evidence="6">The sequence shown here is derived from an EMBL/GenBank/DDBJ whole genome shotgun (WGS) entry which is preliminary data.</text>
</comment>
<name>A0AAP0E877_9MAGN</name>
<keyword evidence="7" id="KW-1185">Reference proteome</keyword>
<evidence type="ECO:0000256" key="3">
    <source>
        <dbReference type="ARBA" id="ARBA00022840"/>
    </source>
</evidence>
<evidence type="ECO:0000256" key="5">
    <source>
        <dbReference type="SAM" id="MobiDB-lite"/>
    </source>
</evidence>
<keyword evidence="4" id="KW-0143">Chaperone</keyword>
<protein>
    <submittedName>
        <fullName evidence="6">Uncharacterized protein</fullName>
    </submittedName>
</protein>
<dbReference type="Pfam" id="PF00183">
    <property type="entry name" value="HSP90"/>
    <property type="match status" value="1"/>
</dbReference>
<sequence length="215" mass="25117">MTSPPHRHVTHIPFWELQGLGRRSSWRHCKWADVSMIGRFGVGLYSLTLSRRRCIWGTIGQGNEDHSLLKEDRLEYLEERRLKDLVKKHSEFISYPIYLWTEKTTEKEVSDDEDEETKKEEEGDVEDVDEEKEKEGHVSNNAFSLGDIAYPKSPRRGPLRPREETRGHLPNRPRVRNVARVAGDEMEEELKRIVRGEGEEGEGRGEIRCLERKNP</sequence>
<feature type="region of interest" description="Disordered" evidence="5">
    <location>
        <begin position="106"/>
        <end position="215"/>
    </location>
</feature>
<dbReference type="InterPro" id="IPR036890">
    <property type="entry name" value="HATPase_C_sf"/>
</dbReference>
<keyword evidence="3" id="KW-0067">ATP-binding</keyword>
<dbReference type="GO" id="GO:0140662">
    <property type="term" value="F:ATP-dependent protein folding chaperone"/>
    <property type="evidence" value="ECO:0007669"/>
    <property type="project" value="InterPro"/>
</dbReference>
<dbReference type="GO" id="GO:0005524">
    <property type="term" value="F:ATP binding"/>
    <property type="evidence" value="ECO:0007669"/>
    <property type="project" value="UniProtKB-KW"/>
</dbReference>
<accession>A0AAP0E877</accession>
<dbReference type="PANTHER" id="PTHR11528">
    <property type="entry name" value="HEAT SHOCK PROTEIN 90 FAMILY MEMBER"/>
    <property type="match status" value="1"/>
</dbReference>
<dbReference type="Gene3D" id="3.30.565.10">
    <property type="entry name" value="Histidine kinase-like ATPase, C-terminal domain"/>
    <property type="match status" value="1"/>
</dbReference>
<proteinExistence type="inferred from homology"/>
<dbReference type="GO" id="GO:0051082">
    <property type="term" value="F:unfolded protein binding"/>
    <property type="evidence" value="ECO:0007669"/>
    <property type="project" value="InterPro"/>
</dbReference>
<dbReference type="SUPFAM" id="SSF55874">
    <property type="entry name" value="ATPase domain of HSP90 chaperone/DNA topoisomerase II/histidine kinase"/>
    <property type="match status" value="1"/>
</dbReference>
<dbReference type="Proteomes" id="UP001419268">
    <property type="component" value="Unassembled WGS sequence"/>
</dbReference>
<evidence type="ECO:0000313" key="6">
    <source>
        <dbReference type="EMBL" id="KAK9088391.1"/>
    </source>
</evidence>
<evidence type="ECO:0000256" key="1">
    <source>
        <dbReference type="ARBA" id="ARBA00008239"/>
    </source>
</evidence>
<gene>
    <name evidence="6" type="ORF">Scep_027473</name>
</gene>
<dbReference type="AlphaFoldDB" id="A0AAP0E877"/>
<evidence type="ECO:0000313" key="7">
    <source>
        <dbReference type="Proteomes" id="UP001419268"/>
    </source>
</evidence>
<reference evidence="6 7" key="1">
    <citation type="submission" date="2024-01" db="EMBL/GenBank/DDBJ databases">
        <title>Genome assemblies of Stephania.</title>
        <authorList>
            <person name="Yang L."/>
        </authorList>
    </citation>
    <scope>NUCLEOTIDE SEQUENCE [LARGE SCALE GENOMIC DNA]</scope>
    <source>
        <strain evidence="6">JXDWG</strain>
        <tissue evidence="6">Leaf</tissue>
    </source>
</reference>
<dbReference type="GO" id="GO:0016887">
    <property type="term" value="F:ATP hydrolysis activity"/>
    <property type="evidence" value="ECO:0007669"/>
    <property type="project" value="InterPro"/>
</dbReference>
<feature type="compositionally biased region" description="Basic and acidic residues" evidence="5">
    <location>
        <begin position="189"/>
        <end position="215"/>
    </location>
</feature>
<evidence type="ECO:0000256" key="4">
    <source>
        <dbReference type="ARBA" id="ARBA00023186"/>
    </source>
</evidence>
<dbReference type="EMBL" id="JBBNAG010000012">
    <property type="protein sequence ID" value="KAK9088391.1"/>
    <property type="molecule type" value="Genomic_DNA"/>
</dbReference>
<comment type="similarity">
    <text evidence="1">Belongs to the heat shock protein 90 family.</text>
</comment>
<evidence type="ECO:0000256" key="2">
    <source>
        <dbReference type="ARBA" id="ARBA00022741"/>
    </source>
</evidence>
<organism evidence="6 7">
    <name type="scientific">Stephania cephalantha</name>
    <dbReference type="NCBI Taxonomy" id="152367"/>
    <lineage>
        <taxon>Eukaryota</taxon>
        <taxon>Viridiplantae</taxon>
        <taxon>Streptophyta</taxon>
        <taxon>Embryophyta</taxon>
        <taxon>Tracheophyta</taxon>
        <taxon>Spermatophyta</taxon>
        <taxon>Magnoliopsida</taxon>
        <taxon>Ranunculales</taxon>
        <taxon>Menispermaceae</taxon>
        <taxon>Menispermoideae</taxon>
        <taxon>Cissampelideae</taxon>
        <taxon>Stephania</taxon>
    </lineage>
</organism>
<keyword evidence="2" id="KW-0547">Nucleotide-binding</keyword>